<dbReference type="AlphaFoldDB" id="A0A4Y2GEB6"/>
<organism evidence="1 2">
    <name type="scientific">Araneus ventricosus</name>
    <name type="common">Orbweaver spider</name>
    <name type="synonym">Epeira ventricosa</name>
    <dbReference type="NCBI Taxonomy" id="182803"/>
    <lineage>
        <taxon>Eukaryota</taxon>
        <taxon>Metazoa</taxon>
        <taxon>Ecdysozoa</taxon>
        <taxon>Arthropoda</taxon>
        <taxon>Chelicerata</taxon>
        <taxon>Arachnida</taxon>
        <taxon>Araneae</taxon>
        <taxon>Araneomorphae</taxon>
        <taxon>Entelegynae</taxon>
        <taxon>Araneoidea</taxon>
        <taxon>Araneidae</taxon>
        <taxon>Araneus</taxon>
    </lineage>
</organism>
<protein>
    <submittedName>
        <fullName evidence="1">Uncharacterized protein</fullName>
    </submittedName>
</protein>
<keyword evidence="2" id="KW-1185">Reference proteome</keyword>
<proteinExistence type="predicted"/>
<sequence length="94" mass="10904">MKQCFHFRCTAQRTWVKTKAISSTASSSRYILATNFSSECTDADEILHMTFNQIAQSRTIRYPRRVFNGTVPSKGRFESYHRLNCEKAPYDNLS</sequence>
<reference evidence="1 2" key="1">
    <citation type="journal article" date="2019" name="Sci. Rep.">
        <title>Orb-weaving spider Araneus ventricosus genome elucidates the spidroin gene catalogue.</title>
        <authorList>
            <person name="Kono N."/>
            <person name="Nakamura H."/>
            <person name="Ohtoshi R."/>
            <person name="Moran D.A.P."/>
            <person name="Shinohara A."/>
            <person name="Yoshida Y."/>
            <person name="Fujiwara M."/>
            <person name="Mori M."/>
            <person name="Tomita M."/>
            <person name="Arakawa K."/>
        </authorList>
    </citation>
    <scope>NUCLEOTIDE SEQUENCE [LARGE SCALE GENOMIC DNA]</scope>
</reference>
<name>A0A4Y2GEB6_ARAVE</name>
<evidence type="ECO:0000313" key="1">
    <source>
        <dbReference type="EMBL" id="GBM51950.1"/>
    </source>
</evidence>
<comment type="caution">
    <text evidence="1">The sequence shown here is derived from an EMBL/GenBank/DDBJ whole genome shotgun (WGS) entry which is preliminary data.</text>
</comment>
<evidence type="ECO:0000313" key="2">
    <source>
        <dbReference type="Proteomes" id="UP000499080"/>
    </source>
</evidence>
<gene>
    <name evidence="1" type="ORF">AVEN_41640_1</name>
</gene>
<dbReference type="EMBL" id="BGPR01099219">
    <property type="protein sequence ID" value="GBM51950.1"/>
    <property type="molecule type" value="Genomic_DNA"/>
</dbReference>
<dbReference type="Proteomes" id="UP000499080">
    <property type="component" value="Unassembled WGS sequence"/>
</dbReference>
<accession>A0A4Y2GEB6</accession>